<protein>
    <submittedName>
        <fullName evidence="1">Uncharacterized protein</fullName>
    </submittedName>
</protein>
<comment type="caution">
    <text evidence="1">The sequence shown here is derived from an EMBL/GenBank/DDBJ whole genome shotgun (WGS) entry which is preliminary data.</text>
</comment>
<dbReference type="Proteomes" id="UP000091967">
    <property type="component" value="Unassembled WGS sequence"/>
</dbReference>
<accession>A0A1B8ALI5</accession>
<sequence length="78" mass="8747">MPKPQADICSRWEGLSEILAIGTASLDLGHQVLSMRTPMIRLKQPESQQSQDSFTSRPFDVEWTSFLAWYSKAATNGC</sequence>
<dbReference type="AlphaFoldDB" id="A0A1B8ALI5"/>
<organism evidence="1 2">
    <name type="scientific">Fusarium poae</name>
    <dbReference type="NCBI Taxonomy" id="36050"/>
    <lineage>
        <taxon>Eukaryota</taxon>
        <taxon>Fungi</taxon>
        <taxon>Dikarya</taxon>
        <taxon>Ascomycota</taxon>
        <taxon>Pezizomycotina</taxon>
        <taxon>Sordariomycetes</taxon>
        <taxon>Hypocreomycetidae</taxon>
        <taxon>Hypocreales</taxon>
        <taxon>Nectriaceae</taxon>
        <taxon>Fusarium</taxon>
    </lineage>
</organism>
<evidence type="ECO:0000313" key="1">
    <source>
        <dbReference type="EMBL" id="OBS21435.1"/>
    </source>
</evidence>
<gene>
    <name evidence="1" type="ORF">FPOA_07773</name>
</gene>
<name>A0A1B8ALI5_FUSPO</name>
<dbReference type="EMBL" id="LYXU01000003">
    <property type="protein sequence ID" value="OBS21435.1"/>
    <property type="molecule type" value="Genomic_DNA"/>
</dbReference>
<evidence type="ECO:0000313" key="2">
    <source>
        <dbReference type="Proteomes" id="UP000091967"/>
    </source>
</evidence>
<proteinExistence type="predicted"/>
<reference evidence="1 2" key="1">
    <citation type="submission" date="2016-06" db="EMBL/GenBank/DDBJ databases">
        <title>Living apart together: crosstalk between the core and supernumerary genomes in a fungal plant pathogen.</title>
        <authorList>
            <person name="Vanheule A."/>
            <person name="Audenaert K."/>
            <person name="Warris S."/>
            <person name="Van De Geest H."/>
            <person name="Schijlen E."/>
            <person name="Hofte M."/>
            <person name="De Saeger S."/>
            <person name="Haesaert G."/>
            <person name="Waalwijk C."/>
            <person name="Van Der Lee T."/>
        </authorList>
    </citation>
    <scope>NUCLEOTIDE SEQUENCE [LARGE SCALE GENOMIC DNA]</scope>
    <source>
        <strain evidence="1 2">2516</strain>
    </source>
</reference>
<keyword evidence="2" id="KW-1185">Reference proteome</keyword>